<proteinExistence type="predicted"/>
<sequence length="322" mass="37004">MITKEQLEIYRKIGDKEADEIIKQLVENEGISKLRSLISSFSDYQNLDIDAYPAIVEAFLTENSSFPDFYDKKKLIRATDFYQENQEHIGLILGLYSLPYCYLGADGAKVLYLSERIKNDTLKRLTETGNFLKAVMNYDNWQNKKIFIICLKVRLLHASIRYFTIHSNKWEMAWGYPINQEDMLGTNLAFSLIVLRGMERLGFTVDKVYEDAYLNTWNVIGYLLGVEESLKPKTYVEAVKIDKAIAEHQFRESLEGQALTASLLKVVRSFAPNNLTADLLQAQSRFLLGEKYAKMLKISETNISNTLLKVYNTTSALMSKVF</sequence>
<accession>A0ABN4AIE9</accession>
<dbReference type="EMBL" id="CP002961">
    <property type="protein sequence ID" value="AFK01866.1"/>
    <property type="molecule type" value="Genomic_DNA"/>
</dbReference>
<dbReference type="InterPro" id="IPR018713">
    <property type="entry name" value="MPAB/Lcp_cat_dom"/>
</dbReference>
<organism evidence="2 3">
    <name type="scientific">Emticicia oligotrophica (strain DSM 17448 / CIP 109782 / MTCC 6937 / GPTSA100-15)</name>
    <dbReference type="NCBI Taxonomy" id="929562"/>
    <lineage>
        <taxon>Bacteria</taxon>
        <taxon>Pseudomonadati</taxon>
        <taxon>Bacteroidota</taxon>
        <taxon>Cytophagia</taxon>
        <taxon>Cytophagales</taxon>
        <taxon>Leadbetterellaceae</taxon>
        <taxon>Emticicia</taxon>
    </lineage>
</organism>
<evidence type="ECO:0000259" key="1">
    <source>
        <dbReference type="Pfam" id="PF09995"/>
    </source>
</evidence>
<dbReference type="Proteomes" id="UP000002875">
    <property type="component" value="Chromosome"/>
</dbReference>
<protein>
    <recommendedName>
        <fullName evidence="1">ER-bound oxygenase mpaB/mpaB'/Rubber oxygenase catalytic domain-containing protein</fullName>
    </recommendedName>
</protein>
<dbReference type="RefSeq" id="WP_015027569.1">
    <property type="nucleotide sequence ID" value="NC_018748.1"/>
</dbReference>
<gene>
    <name evidence="2" type="ordered locus">Emtol_0713</name>
</gene>
<reference evidence="2 3" key="1">
    <citation type="submission" date="2011-07" db="EMBL/GenBank/DDBJ databases">
        <title>The complete genome of chromosome of Emticicia oligotrophica DSM 17448.</title>
        <authorList>
            <consortium name="US DOE Joint Genome Institute (JGI-PGF)"/>
            <person name="Lucas S."/>
            <person name="Han J."/>
            <person name="Lapidus A."/>
            <person name="Bruce D."/>
            <person name="Goodwin L."/>
            <person name="Pitluck S."/>
            <person name="Peters L."/>
            <person name="Kyrpides N."/>
            <person name="Mavromatis K."/>
            <person name="Ivanova N."/>
            <person name="Ovchinnikova G."/>
            <person name="Teshima H."/>
            <person name="Detter J.C."/>
            <person name="Tapia R."/>
            <person name="Han C."/>
            <person name="Land M."/>
            <person name="Hauser L."/>
            <person name="Markowitz V."/>
            <person name="Cheng J.-F."/>
            <person name="Hugenholtz P."/>
            <person name="Woyke T."/>
            <person name="Wu D."/>
            <person name="Tindall B."/>
            <person name="Pomrenke H."/>
            <person name="Brambilla E."/>
            <person name="Klenk H.-P."/>
            <person name="Eisen J.A."/>
        </authorList>
    </citation>
    <scope>NUCLEOTIDE SEQUENCE [LARGE SCALE GENOMIC DNA]</scope>
    <source>
        <strain evidence="2 3">DSM 17448</strain>
    </source>
</reference>
<dbReference type="PANTHER" id="PTHR37539">
    <property type="entry name" value="SECRETED PROTEIN-RELATED"/>
    <property type="match status" value="1"/>
</dbReference>
<dbReference type="Pfam" id="PF09995">
    <property type="entry name" value="MPAB_Lcp_cat"/>
    <property type="match status" value="1"/>
</dbReference>
<name>A0ABN4AIE9_EMTOG</name>
<dbReference type="PANTHER" id="PTHR37539:SF1">
    <property type="entry name" value="ER-BOUND OXYGENASE MPAB_MPAB'_RUBBER OXYGENASE CATALYTIC DOMAIN-CONTAINING PROTEIN"/>
    <property type="match status" value="1"/>
</dbReference>
<dbReference type="InterPro" id="IPR037473">
    <property type="entry name" value="Lcp-like"/>
</dbReference>
<feature type="domain" description="ER-bound oxygenase mpaB/mpaB'/Rubber oxygenase catalytic" evidence="1">
    <location>
        <begin position="116"/>
        <end position="299"/>
    </location>
</feature>
<evidence type="ECO:0000313" key="3">
    <source>
        <dbReference type="Proteomes" id="UP000002875"/>
    </source>
</evidence>
<evidence type="ECO:0000313" key="2">
    <source>
        <dbReference type="EMBL" id="AFK01866.1"/>
    </source>
</evidence>
<keyword evidence="3" id="KW-1185">Reference proteome</keyword>